<feature type="region of interest" description="Disordered" evidence="7">
    <location>
        <begin position="1"/>
        <end position="23"/>
    </location>
</feature>
<proteinExistence type="predicted"/>
<protein>
    <submittedName>
        <fullName evidence="10">Bromo domain-containing protein</fullName>
    </submittedName>
</protein>
<evidence type="ECO:0000313" key="10">
    <source>
        <dbReference type="WBParaSite" id="PDA_v2.g13432.t1"/>
    </source>
</evidence>
<dbReference type="InterPro" id="IPR036427">
    <property type="entry name" value="Bromodomain-like_sf"/>
</dbReference>
<dbReference type="GO" id="GO:0005634">
    <property type="term" value="C:nucleus"/>
    <property type="evidence" value="ECO:0007669"/>
    <property type="project" value="UniProtKB-SubCell"/>
</dbReference>
<evidence type="ECO:0000256" key="2">
    <source>
        <dbReference type="ARBA" id="ARBA00023015"/>
    </source>
</evidence>
<sequence length="788" mass="88977">MKNQVKKGQKKWNKNSNNAKSSTLSLHIATYENSIEVENSLNAQNGSILKENPFEFPRQQQQEDGKVKPEVMQFKASQKILNPNELKLEPKEPETNGQTTENKRILRERKIIPSTPAPPSTTTTSSGGLKRQRVNNQAAPPRDRPSMVGLPPTATVKSAGVKSPGRRGRKPKSQQSRTNESESEMDLTVDESNPATPSKNENSVQEDDDGNPTPAKKRRGRPPEATSVRAQKEKLKLRREKDKERRVKKKKEPKAEGGVTGAEEENDETTEQDQEIEATEDAESDTEEDQKGSKTTNTAEKVAPTKNVMPDVYLRGYSSFQLFCDYILRKLISKDPEEYFAYPVSDIVAPDYHKIITTPMNFLTIRQKISGNEYTKLEDLKADVILICDNAMLYNPQHTIYHIAAQKLLAVTKYYFSEDYLEYLRYTLPFGKDLERQILGLPEKDLPQRTQRVPTEPRPLFQKQQMESITAKKLLADAPAALRKKLTTEVPKWPLGYIDNHEGAVALNLVTSTEAAKIPLGDLIGKIEAGHTGLLTNFEDAFPALTPSSYLNYEPFASFAPMYDTTWATMNQRDSELLTQTYGDRENAADIFQLRQMVVDSGGYFLELFDNMLNTLTDGEHSRVIDTLETSEKEALEALEKNNERETTPTSFSKLLDDISTLENIGIDTSFIEEIKADCGFSNPTTQNTAMMMIPEEEIERNGYMIQDLTYLQNQRLTRTITNLADVPQISDAELELSSRLATNFQQQIIQFNVAPNEIGVTPHIIHNAIGVNDEDDYDILREFMDDV</sequence>
<feature type="compositionally biased region" description="Basic residues" evidence="7">
    <location>
        <begin position="1"/>
        <end position="13"/>
    </location>
</feature>
<feature type="domain" description="Bromo" evidence="8">
    <location>
        <begin position="340"/>
        <end position="402"/>
    </location>
</feature>
<evidence type="ECO:0000256" key="3">
    <source>
        <dbReference type="ARBA" id="ARBA00023117"/>
    </source>
</evidence>
<organism evidence="9 10">
    <name type="scientific">Panagrolaimus davidi</name>
    <dbReference type="NCBI Taxonomy" id="227884"/>
    <lineage>
        <taxon>Eukaryota</taxon>
        <taxon>Metazoa</taxon>
        <taxon>Ecdysozoa</taxon>
        <taxon>Nematoda</taxon>
        <taxon>Chromadorea</taxon>
        <taxon>Rhabditida</taxon>
        <taxon>Tylenchina</taxon>
        <taxon>Panagrolaimomorpha</taxon>
        <taxon>Panagrolaimoidea</taxon>
        <taxon>Panagrolaimidae</taxon>
        <taxon>Panagrolaimus</taxon>
    </lineage>
</organism>
<feature type="region of interest" description="Disordered" evidence="7">
    <location>
        <begin position="46"/>
        <end position="302"/>
    </location>
</feature>
<dbReference type="PANTHER" id="PTHR22881">
    <property type="entry name" value="BROMODOMAIN CONTAINING PROTEIN"/>
    <property type="match status" value="1"/>
</dbReference>
<evidence type="ECO:0000259" key="8">
    <source>
        <dbReference type="PROSITE" id="PS50014"/>
    </source>
</evidence>
<keyword evidence="4" id="KW-0804">Transcription</keyword>
<evidence type="ECO:0000256" key="5">
    <source>
        <dbReference type="ARBA" id="ARBA00023242"/>
    </source>
</evidence>
<evidence type="ECO:0000313" key="9">
    <source>
        <dbReference type="Proteomes" id="UP000887578"/>
    </source>
</evidence>
<evidence type="ECO:0000256" key="7">
    <source>
        <dbReference type="SAM" id="MobiDB-lite"/>
    </source>
</evidence>
<dbReference type="InterPro" id="IPR001487">
    <property type="entry name" value="Bromodomain"/>
</dbReference>
<keyword evidence="3 6" id="KW-0103">Bromodomain</keyword>
<keyword evidence="5" id="KW-0539">Nucleus</keyword>
<comment type="subcellular location">
    <subcellularLocation>
        <location evidence="1">Nucleus</location>
    </subcellularLocation>
</comment>
<dbReference type="PRINTS" id="PR00503">
    <property type="entry name" value="BROMODOMAIN"/>
</dbReference>
<dbReference type="Proteomes" id="UP000887578">
    <property type="component" value="Unplaced"/>
</dbReference>
<dbReference type="SMART" id="SM00297">
    <property type="entry name" value="BROMO"/>
    <property type="match status" value="1"/>
</dbReference>
<feature type="compositionally biased region" description="Polar residues" evidence="7">
    <location>
        <begin position="190"/>
        <end position="203"/>
    </location>
</feature>
<dbReference type="Pfam" id="PF12024">
    <property type="entry name" value="DUF3512"/>
    <property type="match status" value="1"/>
</dbReference>
<dbReference type="WBParaSite" id="PDA_v2.g13432.t1">
    <property type="protein sequence ID" value="PDA_v2.g13432.t1"/>
    <property type="gene ID" value="PDA_v2.g13432"/>
</dbReference>
<feature type="compositionally biased region" description="Basic and acidic residues" evidence="7">
    <location>
        <begin position="230"/>
        <end position="245"/>
    </location>
</feature>
<dbReference type="InterPro" id="IPR021900">
    <property type="entry name" value="DUF3512"/>
</dbReference>
<evidence type="ECO:0000256" key="4">
    <source>
        <dbReference type="ARBA" id="ARBA00023163"/>
    </source>
</evidence>
<dbReference type="PROSITE" id="PS50014">
    <property type="entry name" value="BROMODOMAIN_2"/>
    <property type="match status" value="1"/>
</dbReference>
<accession>A0A914P676</accession>
<feature type="compositionally biased region" description="Basic and acidic residues" evidence="7">
    <location>
        <begin position="101"/>
        <end position="111"/>
    </location>
</feature>
<dbReference type="Pfam" id="PF00439">
    <property type="entry name" value="Bromodomain"/>
    <property type="match status" value="1"/>
</dbReference>
<name>A0A914P676_9BILA</name>
<dbReference type="AlphaFoldDB" id="A0A914P676"/>
<evidence type="ECO:0000256" key="6">
    <source>
        <dbReference type="PROSITE-ProRule" id="PRU00035"/>
    </source>
</evidence>
<dbReference type="PANTHER" id="PTHR22881:SF27">
    <property type="entry name" value="BROMODOMAIN CONTAINING 7_9"/>
    <property type="match status" value="1"/>
</dbReference>
<feature type="compositionally biased region" description="Low complexity" evidence="7">
    <location>
        <begin position="14"/>
        <end position="23"/>
    </location>
</feature>
<evidence type="ECO:0000256" key="1">
    <source>
        <dbReference type="ARBA" id="ARBA00004123"/>
    </source>
</evidence>
<dbReference type="Gene3D" id="1.20.920.10">
    <property type="entry name" value="Bromodomain-like"/>
    <property type="match status" value="1"/>
</dbReference>
<dbReference type="SUPFAM" id="SSF47370">
    <property type="entry name" value="Bromodomain"/>
    <property type="match status" value="1"/>
</dbReference>
<keyword evidence="9" id="KW-1185">Reference proteome</keyword>
<reference evidence="10" key="1">
    <citation type="submission" date="2022-11" db="UniProtKB">
        <authorList>
            <consortium name="WormBaseParasite"/>
        </authorList>
    </citation>
    <scope>IDENTIFICATION</scope>
</reference>
<dbReference type="InterPro" id="IPR051831">
    <property type="entry name" value="Bromodomain_contain_prot"/>
</dbReference>
<feature type="compositionally biased region" description="Acidic residues" evidence="7">
    <location>
        <begin position="262"/>
        <end position="288"/>
    </location>
</feature>
<keyword evidence="2" id="KW-0805">Transcription regulation</keyword>
<dbReference type="GO" id="GO:0006357">
    <property type="term" value="P:regulation of transcription by RNA polymerase II"/>
    <property type="evidence" value="ECO:0007669"/>
    <property type="project" value="TreeGrafter"/>
</dbReference>